<reference evidence="4 5" key="1">
    <citation type="submission" date="2018-01" db="EMBL/GenBank/DDBJ databases">
        <title>Draft genome sequence of Salinispora sp. 13K206.</title>
        <authorList>
            <person name="Sahin N."/>
            <person name="Saygin H."/>
            <person name="Ay H."/>
        </authorList>
    </citation>
    <scope>NUCLEOTIDE SEQUENCE [LARGE SCALE GENOMIC DNA]</scope>
    <source>
        <strain evidence="4 5">13K206</strain>
    </source>
</reference>
<keyword evidence="2" id="KW-0804">Transcription</keyword>
<feature type="domain" description="Tetracycline repressor TetR C-terminal" evidence="3">
    <location>
        <begin position="3"/>
        <end position="154"/>
    </location>
</feature>
<keyword evidence="5" id="KW-1185">Reference proteome</keyword>
<proteinExistence type="predicted"/>
<dbReference type="AlphaFoldDB" id="A0A2W2B9L2"/>
<evidence type="ECO:0000259" key="3">
    <source>
        <dbReference type="Pfam" id="PF02909"/>
    </source>
</evidence>
<accession>A0A2W2B9L2</accession>
<dbReference type="RefSeq" id="WP_199562456.1">
    <property type="nucleotide sequence ID" value="NZ_POUB01000437.1"/>
</dbReference>
<dbReference type="GO" id="GO:0045892">
    <property type="term" value="P:negative regulation of DNA-templated transcription"/>
    <property type="evidence" value="ECO:0007669"/>
    <property type="project" value="InterPro"/>
</dbReference>
<dbReference type="Pfam" id="PF02909">
    <property type="entry name" value="TetR_C_1"/>
    <property type="match status" value="1"/>
</dbReference>
<evidence type="ECO:0000256" key="1">
    <source>
        <dbReference type="ARBA" id="ARBA00023015"/>
    </source>
</evidence>
<feature type="non-terminal residue" evidence="4">
    <location>
        <position position="1"/>
    </location>
</feature>
<dbReference type="Gene3D" id="1.10.357.10">
    <property type="entry name" value="Tetracycline Repressor, domain 2"/>
    <property type="match status" value="1"/>
</dbReference>
<comment type="caution">
    <text evidence="4">The sequence shown here is derived from an EMBL/GenBank/DDBJ whole genome shotgun (WGS) entry which is preliminary data.</text>
</comment>
<evidence type="ECO:0000256" key="2">
    <source>
        <dbReference type="ARBA" id="ARBA00023163"/>
    </source>
</evidence>
<dbReference type="Proteomes" id="UP000248749">
    <property type="component" value="Unassembled WGS sequence"/>
</dbReference>
<sequence>PAPRAQDEGWRPALARWAAANVATIHRHPWTRHVPVGGPPMGPNQVRWMEHGLAALRGTGLRGTERLSTVLLVSGYARNWGTLTADIIEAAARAGLSPDQVGVRYWQQLARLTRHGPYPEIRQLLAEDIAEDDEEFDAEWRFGLDRVLDGIEALIRARANG</sequence>
<gene>
    <name evidence="4" type="ORF">C1I99_30690</name>
</gene>
<keyword evidence="1" id="KW-0805">Transcription regulation</keyword>
<name>A0A2W2B9L2_9ACTN</name>
<protein>
    <submittedName>
        <fullName evidence="4">TetR family transcriptional regulator</fullName>
    </submittedName>
</protein>
<dbReference type="SUPFAM" id="SSF48498">
    <property type="entry name" value="Tetracyclin repressor-like, C-terminal domain"/>
    <property type="match status" value="1"/>
</dbReference>
<dbReference type="InterPro" id="IPR036271">
    <property type="entry name" value="Tet_transcr_reg_TetR-rel_C_sf"/>
</dbReference>
<evidence type="ECO:0000313" key="5">
    <source>
        <dbReference type="Proteomes" id="UP000248749"/>
    </source>
</evidence>
<organism evidence="4 5">
    <name type="scientific">Micromonospora deserti</name>
    <dbReference type="NCBI Taxonomy" id="2070366"/>
    <lineage>
        <taxon>Bacteria</taxon>
        <taxon>Bacillati</taxon>
        <taxon>Actinomycetota</taxon>
        <taxon>Actinomycetes</taxon>
        <taxon>Micromonosporales</taxon>
        <taxon>Micromonosporaceae</taxon>
        <taxon>Micromonospora</taxon>
    </lineage>
</organism>
<dbReference type="EMBL" id="POUB01000437">
    <property type="protein sequence ID" value="PZF83965.1"/>
    <property type="molecule type" value="Genomic_DNA"/>
</dbReference>
<dbReference type="InterPro" id="IPR004111">
    <property type="entry name" value="Repressor_TetR_C"/>
</dbReference>
<evidence type="ECO:0000313" key="4">
    <source>
        <dbReference type="EMBL" id="PZF83965.1"/>
    </source>
</evidence>